<keyword evidence="2" id="KW-0347">Helicase</keyword>
<accession>A0A327K234</accession>
<evidence type="ECO:0000256" key="1">
    <source>
        <dbReference type="ARBA" id="ARBA00022801"/>
    </source>
</evidence>
<keyword evidence="6" id="KW-1185">Reference proteome</keyword>
<reference evidence="5 6" key="1">
    <citation type="submission" date="2017-07" db="EMBL/GenBank/DDBJ databases">
        <title>Draft Genome Sequences of Select Purple Nonsulfur Bacteria.</title>
        <authorList>
            <person name="Lasarre B."/>
            <person name="Mckinlay J.B."/>
        </authorList>
    </citation>
    <scope>NUCLEOTIDE SEQUENCE [LARGE SCALE GENOMIC DNA]</scope>
    <source>
        <strain evidence="5 6">DSM 11907</strain>
    </source>
</reference>
<evidence type="ECO:0000313" key="6">
    <source>
        <dbReference type="Proteomes" id="UP000248863"/>
    </source>
</evidence>
<dbReference type="GO" id="GO:0016787">
    <property type="term" value="F:hydrolase activity"/>
    <property type="evidence" value="ECO:0007669"/>
    <property type="project" value="UniProtKB-KW"/>
</dbReference>
<comment type="caution">
    <text evidence="5">The sequence shown here is derived from an EMBL/GenBank/DDBJ whole genome shotgun (WGS) entry which is preliminary data.</text>
</comment>
<keyword evidence="1" id="KW-0378">Hydrolase</keyword>
<dbReference type="Proteomes" id="UP000248863">
    <property type="component" value="Unassembled WGS sequence"/>
</dbReference>
<dbReference type="PANTHER" id="PTHR43519:SF1">
    <property type="entry name" value="ATP-DEPENDENT RNA HELICASE HRPB"/>
    <property type="match status" value="1"/>
</dbReference>
<feature type="region of interest" description="Disordered" evidence="3">
    <location>
        <begin position="259"/>
        <end position="282"/>
    </location>
</feature>
<dbReference type="PANTHER" id="PTHR43519">
    <property type="entry name" value="ATP-DEPENDENT RNA HELICASE HRPB"/>
    <property type="match status" value="1"/>
</dbReference>
<organism evidence="5 6">
    <name type="scientific">Rhodoplanes elegans</name>
    <dbReference type="NCBI Taxonomy" id="29408"/>
    <lineage>
        <taxon>Bacteria</taxon>
        <taxon>Pseudomonadati</taxon>
        <taxon>Pseudomonadota</taxon>
        <taxon>Alphaproteobacteria</taxon>
        <taxon>Hyphomicrobiales</taxon>
        <taxon>Nitrobacteraceae</taxon>
        <taxon>Rhodoplanes</taxon>
    </lineage>
</organism>
<feature type="domain" description="ATP-dependent RNA helicase HrpB C-terminal" evidence="4">
    <location>
        <begin position="136"/>
        <end position="268"/>
    </location>
</feature>
<evidence type="ECO:0000256" key="2">
    <source>
        <dbReference type="ARBA" id="ARBA00022806"/>
    </source>
</evidence>
<dbReference type="EMBL" id="NPEU01000685">
    <property type="protein sequence ID" value="RAI29438.1"/>
    <property type="molecule type" value="Genomic_DNA"/>
</dbReference>
<sequence length="282" mass="30707">MARAPFLTVAELAGSAGNSRVLLAAPIAIEDIEALFADRIVDNDEVTFDPGSASLRGRWARKLGAVALAERPVKIVPSAETAQKLAAGIGTLGLSRLPWSSGLAQWRDRVSFLRRHEGDEWPDLSDETLLATVGDWLAPALMDKTSLAEIGADTLSNALHALLPWNLRKKLDHDAPTHFDAPSGSTVPIDYESPEGPKLAIRVQELFGLDQHPSIAGGRVPLIVELLSPAHRPVQITRDLPTFWRGSYADVRTDLRGRYPKHPWPEDPLSAPATRRAKPRGT</sequence>
<dbReference type="Pfam" id="PF08482">
    <property type="entry name" value="HrpB_C"/>
    <property type="match status" value="1"/>
</dbReference>
<evidence type="ECO:0000256" key="3">
    <source>
        <dbReference type="SAM" id="MobiDB-lite"/>
    </source>
</evidence>
<keyword evidence="2" id="KW-0067">ATP-binding</keyword>
<evidence type="ECO:0000259" key="4">
    <source>
        <dbReference type="Pfam" id="PF08482"/>
    </source>
</evidence>
<proteinExistence type="predicted"/>
<dbReference type="AlphaFoldDB" id="A0A327K234"/>
<dbReference type="GO" id="GO:0004386">
    <property type="term" value="F:helicase activity"/>
    <property type="evidence" value="ECO:0007669"/>
    <property type="project" value="UniProtKB-KW"/>
</dbReference>
<name>A0A327K234_9BRAD</name>
<keyword evidence="2" id="KW-0547">Nucleotide-binding</keyword>
<protein>
    <recommendedName>
        <fullName evidence="4">ATP-dependent RNA helicase HrpB C-terminal domain-containing protein</fullName>
    </recommendedName>
</protein>
<evidence type="ECO:0000313" key="5">
    <source>
        <dbReference type="EMBL" id="RAI29438.1"/>
    </source>
</evidence>
<gene>
    <name evidence="5" type="ORF">CH338_28570</name>
</gene>
<dbReference type="InterPro" id="IPR013689">
    <property type="entry name" value="RNA_helicase_ATP-dep_HrpB_C"/>
</dbReference>